<accession>N2BDA3</accession>
<dbReference type="eggNOG" id="COG4224">
    <property type="taxonomic scope" value="Bacteria"/>
</dbReference>
<comment type="caution">
    <text evidence="3">The sequence shown here is derived from an EMBL/GenBank/DDBJ whole genome shotgun (WGS) entry which is preliminary data.</text>
</comment>
<evidence type="ECO:0000256" key="1">
    <source>
        <dbReference type="ARBA" id="ARBA00022490"/>
    </source>
</evidence>
<organism evidence="3 4">
    <name type="scientific">Eubacterium plexicaudatum ASF492</name>
    <dbReference type="NCBI Taxonomy" id="1235802"/>
    <lineage>
        <taxon>Bacteria</taxon>
        <taxon>Bacillati</taxon>
        <taxon>Bacillota</taxon>
        <taxon>Clostridia</taxon>
        <taxon>Eubacteriales</taxon>
        <taxon>Eubacteriaceae</taxon>
        <taxon>Eubacterium</taxon>
    </lineage>
</organism>
<evidence type="ECO:0000313" key="4">
    <source>
        <dbReference type="Proteomes" id="UP000012589"/>
    </source>
</evidence>
<evidence type="ECO:0000256" key="2">
    <source>
        <dbReference type="HAMAP-Rule" id="MF_01103"/>
    </source>
</evidence>
<comment type="similarity">
    <text evidence="2">Belongs to the UPF0291 family.</text>
</comment>
<proteinExistence type="inferred from homology"/>
<reference evidence="3 4" key="1">
    <citation type="journal article" date="2014" name="Genome Announc.">
        <title>Draft genome sequences of the altered schaedler flora, a defined bacterial community from gnotobiotic mice.</title>
        <authorList>
            <person name="Wannemuehler M.J."/>
            <person name="Overstreet A.M."/>
            <person name="Ward D.V."/>
            <person name="Phillips G.J."/>
        </authorList>
    </citation>
    <scope>NUCLEOTIDE SEQUENCE [LARGE SCALE GENOMIC DNA]</scope>
    <source>
        <strain evidence="3 4">ASF492</strain>
    </source>
</reference>
<dbReference type="OrthoDB" id="390105at2"/>
<keyword evidence="4" id="KW-1185">Reference proteome</keyword>
<dbReference type="PANTHER" id="PTHR37300">
    <property type="entry name" value="UPF0291 PROTEIN CBO2609/CLC_2481"/>
    <property type="match status" value="1"/>
</dbReference>
<dbReference type="PATRIC" id="fig|1235802.3.peg.729"/>
<sequence length="77" mass="8868">MPDLNINRINELYRKSKAEGLTEAEKKEQQLLRQQYVAAIRGSIRSQLNRIDMQMEDGTIVNLGEKFGNKTDDTQTL</sequence>
<gene>
    <name evidence="3" type="ORF">C823_00687</name>
</gene>
<dbReference type="PANTHER" id="PTHR37300:SF1">
    <property type="entry name" value="UPF0291 PROTEIN YNZC"/>
    <property type="match status" value="1"/>
</dbReference>
<evidence type="ECO:0000313" key="3">
    <source>
        <dbReference type="EMBL" id="EMZ36320.1"/>
    </source>
</evidence>
<dbReference type="InterPro" id="IPR009242">
    <property type="entry name" value="DUF896"/>
</dbReference>
<dbReference type="Proteomes" id="UP000012589">
    <property type="component" value="Unassembled WGS sequence"/>
</dbReference>
<name>N2BDA3_9FIRM</name>
<dbReference type="STRING" id="1235802.C823_00687"/>
<keyword evidence="1 2" id="KW-0963">Cytoplasm</keyword>
<dbReference type="AlphaFoldDB" id="N2BDA3"/>
<dbReference type="EMBL" id="AQFT01000023">
    <property type="protein sequence ID" value="EMZ36320.1"/>
    <property type="molecule type" value="Genomic_DNA"/>
</dbReference>
<dbReference type="Pfam" id="PF05979">
    <property type="entry name" value="DUF896"/>
    <property type="match status" value="1"/>
</dbReference>
<dbReference type="Gene3D" id="1.10.287.540">
    <property type="entry name" value="Helix hairpin bin"/>
    <property type="match status" value="1"/>
</dbReference>
<dbReference type="SUPFAM" id="SSF158221">
    <property type="entry name" value="YnzC-like"/>
    <property type="match status" value="1"/>
</dbReference>
<protein>
    <recommendedName>
        <fullName evidence="2">UPF0291 protein C823_00687</fullName>
    </recommendedName>
</protein>
<dbReference type="HAMAP" id="MF_01103">
    <property type="entry name" value="UPF0291"/>
    <property type="match status" value="1"/>
</dbReference>
<dbReference type="HOGENOM" id="CLU_173137_2_1_9"/>
<comment type="subcellular location">
    <subcellularLocation>
        <location evidence="2">Cytoplasm</location>
    </subcellularLocation>
</comment>
<dbReference type="GO" id="GO:0005737">
    <property type="term" value="C:cytoplasm"/>
    <property type="evidence" value="ECO:0007669"/>
    <property type="project" value="UniProtKB-SubCell"/>
</dbReference>